<reference evidence="3" key="2">
    <citation type="submission" date="2023-05" db="EMBL/GenBank/DDBJ databases">
        <authorList>
            <consortium name="Lawrence Berkeley National Laboratory"/>
            <person name="Steindorff A."/>
            <person name="Hensen N."/>
            <person name="Bonometti L."/>
            <person name="Westerberg I."/>
            <person name="Brannstrom I.O."/>
            <person name="Guillou S."/>
            <person name="Cros-Aarteil S."/>
            <person name="Calhoun S."/>
            <person name="Haridas S."/>
            <person name="Kuo A."/>
            <person name="Mondo S."/>
            <person name="Pangilinan J."/>
            <person name="Riley R."/>
            <person name="Labutti K."/>
            <person name="Andreopoulos B."/>
            <person name="Lipzen A."/>
            <person name="Chen C."/>
            <person name="Yanf M."/>
            <person name="Daum C."/>
            <person name="Ng V."/>
            <person name="Clum A."/>
            <person name="Ohm R."/>
            <person name="Martin F."/>
            <person name="Silar P."/>
            <person name="Natvig D."/>
            <person name="Lalanne C."/>
            <person name="Gautier V."/>
            <person name="Ament-Velasquez S.L."/>
            <person name="Kruys A."/>
            <person name="Hutchinson M.I."/>
            <person name="Powell A.J."/>
            <person name="Barry K."/>
            <person name="Miller A.N."/>
            <person name="Grigoriev I.V."/>
            <person name="Debuchy R."/>
            <person name="Gladieux P."/>
            <person name="Thoren M.H."/>
            <person name="Johannesson H."/>
        </authorList>
    </citation>
    <scope>NUCLEOTIDE SEQUENCE</scope>
    <source>
        <strain evidence="3">PSN293</strain>
    </source>
</reference>
<dbReference type="EMBL" id="MU858059">
    <property type="protein sequence ID" value="KAK4217485.1"/>
    <property type="molecule type" value="Genomic_DNA"/>
</dbReference>
<organism evidence="3 4">
    <name type="scientific">Rhypophila decipiens</name>
    <dbReference type="NCBI Taxonomy" id="261697"/>
    <lineage>
        <taxon>Eukaryota</taxon>
        <taxon>Fungi</taxon>
        <taxon>Dikarya</taxon>
        <taxon>Ascomycota</taxon>
        <taxon>Pezizomycotina</taxon>
        <taxon>Sordariomycetes</taxon>
        <taxon>Sordariomycetidae</taxon>
        <taxon>Sordariales</taxon>
        <taxon>Naviculisporaceae</taxon>
        <taxon>Rhypophila</taxon>
    </lineage>
</organism>
<evidence type="ECO:0000313" key="4">
    <source>
        <dbReference type="Proteomes" id="UP001301769"/>
    </source>
</evidence>
<name>A0AAN6YF67_9PEZI</name>
<accession>A0AAN6YF67</accession>
<dbReference type="Proteomes" id="UP001301769">
    <property type="component" value="Unassembled WGS sequence"/>
</dbReference>
<evidence type="ECO:0000256" key="1">
    <source>
        <dbReference type="SAM" id="MobiDB-lite"/>
    </source>
</evidence>
<dbReference type="AlphaFoldDB" id="A0AAN6YF67"/>
<keyword evidence="4" id="KW-1185">Reference proteome</keyword>
<feature type="chain" id="PRO_5042895603" evidence="2">
    <location>
        <begin position="21"/>
        <end position="390"/>
    </location>
</feature>
<keyword evidence="2" id="KW-0732">Signal</keyword>
<evidence type="ECO:0000256" key="2">
    <source>
        <dbReference type="SAM" id="SignalP"/>
    </source>
</evidence>
<gene>
    <name evidence="3" type="ORF">QBC37DRAFT_414606</name>
</gene>
<feature type="signal peptide" evidence="2">
    <location>
        <begin position="1"/>
        <end position="20"/>
    </location>
</feature>
<protein>
    <submittedName>
        <fullName evidence="3">Uncharacterized protein</fullName>
    </submittedName>
</protein>
<reference evidence="3" key="1">
    <citation type="journal article" date="2023" name="Mol. Phylogenet. Evol.">
        <title>Genome-scale phylogeny and comparative genomics of the fungal order Sordariales.</title>
        <authorList>
            <person name="Hensen N."/>
            <person name="Bonometti L."/>
            <person name="Westerberg I."/>
            <person name="Brannstrom I.O."/>
            <person name="Guillou S."/>
            <person name="Cros-Aarteil S."/>
            <person name="Calhoun S."/>
            <person name="Haridas S."/>
            <person name="Kuo A."/>
            <person name="Mondo S."/>
            <person name="Pangilinan J."/>
            <person name="Riley R."/>
            <person name="LaButti K."/>
            <person name="Andreopoulos B."/>
            <person name="Lipzen A."/>
            <person name="Chen C."/>
            <person name="Yan M."/>
            <person name="Daum C."/>
            <person name="Ng V."/>
            <person name="Clum A."/>
            <person name="Steindorff A."/>
            <person name="Ohm R.A."/>
            <person name="Martin F."/>
            <person name="Silar P."/>
            <person name="Natvig D.O."/>
            <person name="Lalanne C."/>
            <person name="Gautier V."/>
            <person name="Ament-Velasquez S.L."/>
            <person name="Kruys A."/>
            <person name="Hutchinson M.I."/>
            <person name="Powell A.J."/>
            <person name="Barry K."/>
            <person name="Miller A.N."/>
            <person name="Grigoriev I.V."/>
            <person name="Debuchy R."/>
            <person name="Gladieux P."/>
            <person name="Hiltunen Thoren M."/>
            <person name="Johannesson H."/>
        </authorList>
    </citation>
    <scope>NUCLEOTIDE SEQUENCE</scope>
    <source>
        <strain evidence="3">PSN293</strain>
    </source>
</reference>
<comment type="caution">
    <text evidence="3">The sequence shown here is derived from an EMBL/GenBank/DDBJ whole genome shotgun (WGS) entry which is preliminary data.</text>
</comment>
<sequence>MRASIKLFAFLLGSPLGAIATGSNDGCSHNNCLRAVIAEAFTTRDGRGDCSKYLRVTVTPATSTIVSTATEAALATATTTIVEGYTDVETIVASTETQYSQVTAVVEEILTVTETAFTTRTVDPLGNPGKLKRQVTASGSTFPAYASACTSFAKYTSACSCVDVFAETVTASAPSTTVTVTSTSTTSTSTQTTTTSTTTTSPLSVTETTLLTSTLTTTVTASTATATTTSTASLTNIVTNGRFDRGLSAWVITRNSQVSGSVTNGMLKTGNMFNNNLFEMRQTLSGTQAGTEYHCRYDWHFTNHYETLYTNGNTYVPYVHVYINDDLADNSTPQPPRSPGVWYTAEFSFVSTSGGSDVLWFDCASPQSRNGPGGGSNFLSLDNVACFAAA</sequence>
<feature type="region of interest" description="Disordered" evidence="1">
    <location>
        <begin position="180"/>
        <end position="200"/>
    </location>
</feature>
<evidence type="ECO:0000313" key="3">
    <source>
        <dbReference type="EMBL" id="KAK4217485.1"/>
    </source>
</evidence>
<proteinExistence type="predicted"/>